<organism evidence="1 2">
    <name type="scientific">Heterodera trifolii</name>
    <dbReference type="NCBI Taxonomy" id="157864"/>
    <lineage>
        <taxon>Eukaryota</taxon>
        <taxon>Metazoa</taxon>
        <taxon>Ecdysozoa</taxon>
        <taxon>Nematoda</taxon>
        <taxon>Chromadorea</taxon>
        <taxon>Rhabditida</taxon>
        <taxon>Tylenchina</taxon>
        <taxon>Tylenchomorpha</taxon>
        <taxon>Tylenchoidea</taxon>
        <taxon>Heteroderidae</taxon>
        <taxon>Heteroderinae</taxon>
        <taxon>Heterodera</taxon>
    </lineage>
</organism>
<dbReference type="AlphaFoldDB" id="A0ABD2JXR0"/>
<protein>
    <submittedName>
        <fullName evidence="1">Uncharacterized protein</fullName>
    </submittedName>
</protein>
<gene>
    <name evidence="1" type="ORF">niasHT_020350</name>
</gene>
<evidence type="ECO:0000313" key="2">
    <source>
        <dbReference type="Proteomes" id="UP001620626"/>
    </source>
</evidence>
<proteinExistence type="predicted"/>
<name>A0ABD2JXR0_9BILA</name>
<evidence type="ECO:0000313" key="1">
    <source>
        <dbReference type="EMBL" id="KAL3095199.1"/>
    </source>
</evidence>
<keyword evidence="2" id="KW-1185">Reference proteome</keyword>
<comment type="caution">
    <text evidence="1">The sequence shown here is derived from an EMBL/GenBank/DDBJ whole genome shotgun (WGS) entry which is preliminary data.</text>
</comment>
<sequence length="92" mass="10399">MRRGGNVCCLRGVCVPSRVRFEAVGWTLAMNGALKDGVLLSLTDRGDHIRMDEFRAFRSQVDKIQRWPKERGHATIMRLASDQCARMFATSS</sequence>
<dbReference type="EMBL" id="JBICBT010000881">
    <property type="protein sequence ID" value="KAL3095199.1"/>
    <property type="molecule type" value="Genomic_DNA"/>
</dbReference>
<reference evidence="1 2" key="1">
    <citation type="submission" date="2024-10" db="EMBL/GenBank/DDBJ databases">
        <authorList>
            <person name="Kim D."/>
        </authorList>
    </citation>
    <scope>NUCLEOTIDE SEQUENCE [LARGE SCALE GENOMIC DNA]</scope>
    <source>
        <strain evidence="1">BH-2024</strain>
    </source>
</reference>
<accession>A0ABD2JXR0</accession>
<dbReference type="Proteomes" id="UP001620626">
    <property type="component" value="Unassembled WGS sequence"/>
</dbReference>